<dbReference type="GO" id="GO:0003958">
    <property type="term" value="F:NADPH-hemoprotein reductase activity"/>
    <property type="evidence" value="ECO:0007669"/>
    <property type="project" value="UniProtKB-EC"/>
</dbReference>
<dbReference type="InterPro" id="IPR001433">
    <property type="entry name" value="OxRdtase_FAD/NAD-bd"/>
</dbReference>
<sequence length="442" mass="49655">MWFFRKKKEIVKEETVAETVIYFGTHTGNSQFLAKKLSRLLTEKEVPCSVESLAKVRASDLANQKKVMFVVSTYGEGEAPANAVDFVKSLGDAQDLSHLEYSVCALGDTSFEDYCATGRYIDNRLAELGAKAIVPRAECDVEFDKPASEWMQKVVEVVASAHSVTGKAGSLRQVKGLVASTSSATGEAGSAASKRRYKARLTNHYRLSDHLSTREVFHLVFESEEFDYKPGDSVGFIPADLFKNAEIKDRRPRYYSIASSPLEVKNGFHITVRTHDLGIISPGLNHLLQVGDEIEFIHLSSGSFSLDNSGESVILVAAGVGIAPFRSFIRHNAALHNQRKLWLLYGDRDSEIDYLYKDEWRDLLDRGALQRMDVAFSRSLNPRYVQDVLHECRRDVCEWIRNGASVYVCGSRSMGADVRSFFDELRQEEALDVEIPYFEELF</sequence>
<feature type="domain" description="Flavodoxin-like" evidence="3">
    <location>
        <begin position="19"/>
        <end position="155"/>
    </location>
</feature>
<dbReference type="InterPro" id="IPR008254">
    <property type="entry name" value="Flavodoxin/NO_synth"/>
</dbReference>
<dbReference type="PROSITE" id="PS51384">
    <property type="entry name" value="FAD_FR"/>
    <property type="match status" value="1"/>
</dbReference>
<dbReference type="EC" id="1.6.2.4" evidence="2"/>
<reference evidence="5" key="2">
    <citation type="submission" date="2022-06" db="EMBL/GenBank/DDBJ databases">
        <title>Xiashengella guii gen. nov. sp. nov., a bacterium isolated form anaerobic digestion tank.</title>
        <authorList>
            <person name="Huang H."/>
        </authorList>
    </citation>
    <scope>NUCLEOTIDE SEQUENCE</scope>
    <source>
        <strain evidence="5">Ai-910</strain>
    </source>
</reference>
<dbReference type="Gene3D" id="3.40.50.360">
    <property type="match status" value="1"/>
</dbReference>
<dbReference type="Pfam" id="PF00175">
    <property type="entry name" value="NAD_binding_1"/>
    <property type="match status" value="1"/>
</dbReference>
<dbReference type="AlphaFoldDB" id="A0A9J6ZMD7"/>
<dbReference type="InterPro" id="IPR029039">
    <property type="entry name" value="Flavoprotein-like_sf"/>
</dbReference>
<accession>A0A9J6ZMD7</accession>
<evidence type="ECO:0000259" key="4">
    <source>
        <dbReference type="PROSITE" id="PS51384"/>
    </source>
</evidence>
<dbReference type="InterPro" id="IPR039261">
    <property type="entry name" value="FNR_nucleotide-bd"/>
</dbReference>
<dbReference type="PROSITE" id="PS50902">
    <property type="entry name" value="FLAVODOXIN_LIKE"/>
    <property type="match status" value="1"/>
</dbReference>
<dbReference type="SUPFAM" id="SSF63380">
    <property type="entry name" value="Riboflavin synthase domain-like"/>
    <property type="match status" value="1"/>
</dbReference>
<dbReference type="RefSeq" id="WP_250722334.1">
    <property type="nucleotide sequence ID" value="NZ_CP098400.1"/>
</dbReference>
<dbReference type="PRINTS" id="PR00371">
    <property type="entry name" value="FPNCR"/>
</dbReference>
<dbReference type="Gene3D" id="2.40.30.10">
    <property type="entry name" value="Translation factors"/>
    <property type="match status" value="1"/>
</dbReference>
<dbReference type="PANTHER" id="PTHR19384">
    <property type="entry name" value="NITRIC OXIDE SYNTHASE-RELATED"/>
    <property type="match status" value="1"/>
</dbReference>
<evidence type="ECO:0000313" key="5">
    <source>
        <dbReference type="EMBL" id="URW78885.1"/>
    </source>
</evidence>
<keyword evidence="1" id="KW-0285">Flavoprotein</keyword>
<dbReference type="SUPFAM" id="SSF52343">
    <property type="entry name" value="Ferredoxin reductase-like, C-terminal NADP-linked domain"/>
    <property type="match status" value="1"/>
</dbReference>
<dbReference type="Proteomes" id="UP001056426">
    <property type="component" value="Chromosome"/>
</dbReference>
<proteinExistence type="predicted"/>
<dbReference type="SUPFAM" id="SSF52218">
    <property type="entry name" value="Flavoproteins"/>
    <property type="match status" value="1"/>
</dbReference>
<evidence type="ECO:0000313" key="6">
    <source>
        <dbReference type="Proteomes" id="UP001056426"/>
    </source>
</evidence>
<organism evidence="5 6">
    <name type="scientific">Xiashengella succiniciproducens</name>
    <dbReference type="NCBI Taxonomy" id="2949635"/>
    <lineage>
        <taxon>Bacteria</taxon>
        <taxon>Pseudomonadati</taxon>
        <taxon>Bacteroidota</taxon>
        <taxon>Bacteroidia</taxon>
        <taxon>Marinilabiliales</taxon>
        <taxon>Marinilabiliaceae</taxon>
        <taxon>Xiashengella</taxon>
    </lineage>
</organism>
<reference evidence="5" key="1">
    <citation type="submission" date="2022-05" db="EMBL/GenBank/DDBJ databases">
        <authorList>
            <person name="Sun X."/>
        </authorList>
    </citation>
    <scope>NUCLEOTIDE SEQUENCE</scope>
    <source>
        <strain evidence="5">Ai-910</strain>
    </source>
</reference>
<dbReference type="InterPro" id="IPR017938">
    <property type="entry name" value="Riboflavin_synthase-like_b-brl"/>
</dbReference>
<dbReference type="InterPro" id="IPR001094">
    <property type="entry name" value="Flavdoxin-like"/>
</dbReference>
<keyword evidence="6" id="KW-1185">Reference proteome</keyword>
<dbReference type="GO" id="GO:0005829">
    <property type="term" value="C:cytosol"/>
    <property type="evidence" value="ECO:0007669"/>
    <property type="project" value="TreeGrafter"/>
</dbReference>
<dbReference type="PRINTS" id="PR00369">
    <property type="entry name" value="FLAVODOXIN"/>
</dbReference>
<dbReference type="Gene3D" id="3.40.50.80">
    <property type="entry name" value="Nucleotide-binding domain of ferredoxin-NADP reductase (FNR) module"/>
    <property type="match status" value="1"/>
</dbReference>
<evidence type="ECO:0000256" key="1">
    <source>
        <dbReference type="ARBA" id="ARBA00022630"/>
    </source>
</evidence>
<gene>
    <name evidence="5" type="ORF">M9189_08445</name>
</gene>
<dbReference type="InterPro" id="IPR017927">
    <property type="entry name" value="FAD-bd_FR_type"/>
</dbReference>
<dbReference type="InterPro" id="IPR001709">
    <property type="entry name" value="Flavoprot_Pyr_Nucl_cyt_Rdtase"/>
</dbReference>
<dbReference type="KEGG" id="alkq:M9189_08445"/>
<name>A0A9J6ZMD7_9BACT</name>
<evidence type="ECO:0000259" key="3">
    <source>
        <dbReference type="PROSITE" id="PS50902"/>
    </source>
</evidence>
<feature type="domain" description="FAD-binding FR-type" evidence="4">
    <location>
        <begin position="194"/>
        <end position="307"/>
    </location>
</feature>
<evidence type="ECO:0000256" key="2">
    <source>
        <dbReference type="ARBA" id="ARBA00023797"/>
    </source>
</evidence>
<dbReference type="PANTHER" id="PTHR19384:SF17">
    <property type="entry name" value="NADPH--CYTOCHROME P450 REDUCTASE"/>
    <property type="match status" value="1"/>
</dbReference>
<dbReference type="GO" id="GO:0010181">
    <property type="term" value="F:FMN binding"/>
    <property type="evidence" value="ECO:0007669"/>
    <property type="project" value="InterPro"/>
</dbReference>
<protein>
    <recommendedName>
        <fullName evidence="2">NADPH--hemoprotein reductase</fullName>
        <ecNumber evidence="2">1.6.2.4</ecNumber>
    </recommendedName>
</protein>
<dbReference type="EMBL" id="CP098400">
    <property type="protein sequence ID" value="URW78885.1"/>
    <property type="molecule type" value="Genomic_DNA"/>
</dbReference>
<dbReference type="Pfam" id="PF00258">
    <property type="entry name" value="Flavodoxin_1"/>
    <property type="match status" value="1"/>
</dbReference>
<dbReference type="GO" id="GO:0050660">
    <property type="term" value="F:flavin adenine dinucleotide binding"/>
    <property type="evidence" value="ECO:0007669"/>
    <property type="project" value="TreeGrafter"/>
</dbReference>